<protein>
    <submittedName>
        <fullName evidence="1">GMC oxidoreductase</fullName>
    </submittedName>
</protein>
<gene>
    <name evidence="1" type="ORF">BU25DRAFT_466875</name>
</gene>
<accession>A0ACB6S2D6</accession>
<comment type="caution">
    <text evidence="1">The sequence shown here is derived from an EMBL/GenBank/DDBJ whole genome shotgun (WGS) entry which is preliminary data.</text>
</comment>
<evidence type="ECO:0000313" key="2">
    <source>
        <dbReference type="Proteomes" id="UP000799754"/>
    </source>
</evidence>
<keyword evidence="2" id="KW-1185">Reference proteome</keyword>
<dbReference type="EMBL" id="MU006713">
    <property type="protein sequence ID" value="KAF2628316.1"/>
    <property type="molecule type" value="Genomic_DNA"/>
</dbReference>
<reference evidence="1" key="1">
    <citation type="journal article" date="2020" name="Stud. Mycol.">
        <title>101 Dothideomycetes genomes: a test case for predicting lifestyles and emergence of pathogens.</title>
        <authorList>
            <person name="Haridas S."/>
            <person name="Albert R."/>
            <person name="Binder M."/>
            <person name="Bloem J."/>
            <person name="Labutti K."/>
            <person name="Salamov A."/>
            <person name="Andreopoulos B."/>
            <person name="Baker S."/>
            <person name="Barry K."/>
            <person name="Bills G."/>
            <person name="Bluhm B."/>
            <person name="Cannon C."/>
            <person name="Castanera R."/>
            <person name="Culley D."/>
            <person name="Daum C."/>
            <person name="Ezra D."/>
            <person name="Gonzalez J."/>
            <person name="Henrissat B."/>
            <person name="Kuo A."/>
            <person name="Liang C."/>
            <person name="Lipzen A."/>
            <person name="Lutzoni F."/>
            <person name="Magnuson J."/>
            <person name="Mondo S."/>
            <person name="Nolan M."/>
            <person name="Ohm R."/>
            <person name="Pangilinan J."/>
            <person name="Park H.-J."/>
            <person name="Ramirez L."/>
            <person name="Alfaro M."/>
            <person name="Sun H."/>
            <person name="Tritt A."/>
            <person name="Yoshinaga Y."/>
            <person name="Zwiers L.-H."/>
            <person name="Turgeon B."/>
            <person name="Goodwin S."/>
            <person name="Spatafora J."/>
            <person name="Crous P."/>
            <person name="Grigoriev I."/>
        </authorList>
    </citation>
    <scope>NUCLEOTIDE SEQUENCE</scope>
    <source>
        <strain evidence="1">CBS 525.71</strain>
    </source>
</reference>
<proteinExistence type="predicted"/>
<evidence type="ECO:0000313" key="1">
    <source>
        <dbReference type="EMBL" id="KAF2628316.1"/>
    </source>
</evidence>
<name>A0ACB6S2D6_9PLEO</name>
<organism evidence="1 2">
    <name type="scientific">Macroventuria anomochaeta</name>
    <dbReference type="NCBI Taxonomy" id="301207"/>
    <lineage>
        <taxon>Eukaryota</taxon>
        <taxon>Fungi</taxon>
        <taxon>Dikarya</taxon>
        <taxon>Ascomycota</taxon>
        <taxon>Pezizomycotina</taxon>
        <taxon>Dothideomycetes</taxon>
        <taxon>Pleosporomycetidae</taxon>
        <taxon>Pleosporales</taxon>
        <taxon>Pleosporineae</taxon>
        <taxon>Didymellaceae</taxon>
        <taxon>Macroventuria</taxon>
    </lineage>
</organism>
<dbReference type="Proteomes" id="UP000799754">
    <property type="component" value="Unassembled WGS sequence"/>
</dbReference>
<sequence length="586" mass="63200">MRSKHSIQLQRENVGTYDFIIVGGGTAGLTLANRLTENGIHSVLVLEAGAAPDEVKSYQVPGADLQALGSPIDWAFGTLPQPGLNGRQLTYNQGRCLGGSSAINGLAYTRGSSSIYDFWASLGNKGWSWEEVFPYFKKSTTFNAPTINNVSALTYDVSIYSDGPLQLAYPPYVYAYPGSEAFIESVSTLGVPQVEELNGGTNVGTKHEPYTQDAKARRSSSYDSFYMQAKNRSNLEVLTMSPVQQVILQKSSNGVIATGVVYTDYATGQTLNATATKEVIVSAGAIKTPQLLMLSGIGSTKDLASAGIQQQIVNENVGKNLQDHIYFSIIAEADASISYSSLYHDYSKLQQASKEYEQGTGPLTAPVGLAFGFEKVSSETLASIGASAITTQGRSDQAHIEYLYETNYYPNLPTPHYSSKEYNTSYVSFTAAILAPTSRGKVSVLSNSLSDPPQIDPQYYTTPEDVALALHSFKQLRSALATYAQHNFTIGLNNGEVAPGAEVQTDEEILDYIRETAVPVWHASGTCAMRPREEGGVVDNKLRVYGVQGLRVVDASVFPVIPDAHTVAGVYMVAEMAADIIKAEYA</sequence>